<feature type="non-terminal residue" evidence="2">
    <location>
        <position position="1"/>
    </location>
</feature>
<reference evidence="2 3" key="1">
    <citation type="submission" date="2020-01" db="EMBL/GenBank/DDBJ databases">
        <title>Insect and environment-associated Actinomycetes.</title>
        <authorList>
            <person name="Currrie C."/>
            <person name="Chevrette M."/>
            <person name="Carlson C."/>
            <person name="Stubbendieck R."/>
            <person name="Wendt-Pienkowski E."/>
        </authorList>
    </citation>
    <scope>NUCLEOTIDE SEQUENCE [LARGE SCALE GENOMIC DNA]</scope>
    <source>
        <strain evidence="2 3">SID14172</strain>
    </source>
</reference>
<accession>A0A6N9UMH1</accession>
<organism evidence="2 3">
    <name type="scientific">Streptomyces coelicoflavus</name>
    <dbReference type="NCBI Taxonomy" id="285562"/>
    <lineage>
        <taxon>Bacteria</taxon>
        <taxon>Bacillati</taxon>
        <taxon>Actinomycetota</taxon>
        <taxon>Actinomycetes</taxon>
        <taxon>Kitasatosporales</taxon>
        <taxon>Streptomycetaceae</taxon>
        <taxon>Streptomyces</taxon>
    </lineage>
</organism>
<evidence type="ECO:0000313" key="3">
    <source>
        <dbReference type="Proteomes" id="UP000469545"/>
    </source>
</evidence>
<dbReference type="RefSeq" id="WP_164141193.1">
    <property type="nucleotide sequence ID" value="NZ_JAAGMB010000468.1"/>
</dbReference>
<evidence type="ECO:0000256" key="1">
    <source>
        <dbReference type="SAM" id="MobiDB-lite"/>
    </source>
</evidence>
<comment type="caution">
    <text evidence="2">The sequence shown here is derived from an EMBL/GenBank/DDBJ whole genome shotgun (WGS) entry which is preliminary data.</text>
</comment>
<gene>
    <name evidence="2" type="ORF">G3I46_20700</name>
</gene>
<dbReference type="AlphaFoldDB" id="A0A6N9UMH1"/>
<sequence length="81" mass="8243">ARRRSTRKAASGFAAPAQTAGASDEADAPKRPSRPAVAVFQAPVFAEPQFQTPERAAAEAAAEAAGAEPVKPAEESAQAPE</sequence>
<feature type="region of interest" description="Disordered" evidence="1">
    <location>
        <begin position="1"/>
        <end position="35"/>
    </location>
</feature>
<keyword evidence="3" id="KW-1185">Reference proteome</keyword>
<feature type="non-terminal residue" evidence="2">
    <location>
        <position position="81"/>
    </location>
</feature>
<name>A0A6N9UMH1_9ACTN</name>
<feature type="compositionally biased region" description="Low complexity" evidence="1">
    <location>
        <begin position="53"/>
        <end position="70"/>
    </location>
</feature>
<protein>
    <submittedName>
        <fullName evidence="2">Uncharacterized protein</fullName>
    </submittedName>
</protein>
<dbReference type="EMBL" id="JAAGMB010000468">
    <property type="protein sequence ID" value="NEB18895.1"/>
    <property type="molecule type" value="Genomic_DNA"/>
</dbReference>
<feature type="region of interest" description="Disordered" evidence="1">
    <location>
        <begin position="48"/>
        <end position="81"/>
    </location>
</feature>
<proteinExistence type="predicted"/>
<evidence type="ECO:0000313" key="2">
    <source>
        <dbReference type="EMBL" id="NEB18895.1"/>
    </source>
</evidence>
<dbReference type="Proteomes" id="UP000469545">
    <property type="component" value="Unassembled WGS sequence"/>
</dbReference>